<protein>
    <recommendedName>
        <fullName evidence="1">Flagellar protein FlgJ N-terminal domain-containing protein</fullName>
    </recommendedName>
</protein>
<proteinExistence type="predicted"/>
<dbReference type="AlphaFoldDB" id="A0A1U7JEG0"/>
<name>A0A1U7JEG0_9HYPH</name>
<dbReference type="InterPro" id="IPR019301">
    <property type="entry name" value="Flagellar_prot_FlgJ_N"/>
</dbReference>
<feature type="domain" description="Flagellar protein FlgJ N-terminal" evidence="1">
    <location>
        <begin position="107"/>
        <end position="151"/>
    </location>
</feature>
<reference evidence="2 3" key="1">
    <citation type="submission" date="2016-03" db="EMBL/GenBank/DDBJ databases">
        <title>Genome sequence of Nesiotobacter sp. nov., a moderately halophilic alphaproteobacterium isolated from the Yellow Sea, China.</title>
        <authorList>
            <person name="Zhang G."/>
            <person name="Zhang R."/>
        </authorList>
    </citation>
    <scope>NUCLEOTIDE SEQUENCE [LARGE SCALE GENOMIC DNA]</scope>
    <source>
        <strain evidence="2 3">WB1-6</strain>
    </source>
</reference>
<dbReference type="EMBL" id="LVVZ01000022">
    <property type="protein sequence ID" value="OKL43078.1"/>
    <property type="molecule type" value="Genomic_DNA"/>
</dbReference>
<evidence type="ECO:0000259" key="1">
    <source>
        <dbReference type="Pfam" id="PF10135"/>
    </source>
</evidence>
<sequence>MAVSPIGDIVMDVLKQADPLEVSSARQSLSKPVSVAANLPVAGEEVSWVSAMARAEQVGASGTGASFASSGTPVESRTAEGVHSVANAAQDSLGEKLEAAVLQTFIKSMLPTNMDSVFGSGTAGHMWKGMMAEQLAAQMARSGGIGLAERLVPDSLQTETQKGDA</sequence>
<dbReference type="RefSeq" id="WP_036490064.1">
    <property type="nucleotide sequence ID" value="NZ_LVVZ01000022.1"/>
</dbReference>
<dbReference type="STRING" id="197461.A3843_15220"/>
<dbReference type="Pfam" id="PF10135">
    <property type="entry name" value="Rod-binding"/>
    <property type="match status" value="1"/>
</dbReference>
<evidence type="ECO:0000313" key="2">
    <source>
        <dbReference type="EMBL" id="OKL43078.1"/>
    </source>
</evidence>
<organism evidence="2 3">
    <name type="scientific">Pseudovibrio exalbescens</name>
    <dbReference type="NCBI Taxonomy" id="197461"/>
    <lineage>
        <taxon>Bacteria</taxon>
        <taxon>Pseudomonadati</taxon>
        <taxon>Pseudomonadota</taxon>
        <taxon>Alphaproteobacteria</taxon>
        <taxon>Hyphomicrobiales</taxon>
        <taxon>Stappiaceae</taxon>
        <taxon>Pseudovibrio</taxon>
    </lineage>
</organism>
<gene>
    <name evidence="2" type="ORF">A3843_15220</name>
</gene>
<evidence type="ECO:0000313" key="3">
    <source>
        <dbReference type="Proteomes" id="UP000185783"/>
    </source>
</evidence>
<dbReference type="Proteomes" id="UP000185783">
    <property type="component" value="Unassembled WGS sequence"/>
</dbReference>
<keyword evidence="3" id="KW-1185">Reference proteome</keyword>
<accession>A0A1U7JEG0</accession>
<comment type="caution">
    <text evidence="2">The sequence shown here is derived from an EMBL/GenBank/DDBJ whole genome shotgun (WGS) entry which is preliminary data.</text>
</comment>